<evidence type="ECO:0000259" key="3">
    <source>
        <dbReference type="Pfam" id="PF13966"/>
    </source>
</evidence>
<feature type="domain" description="RNase H type-1" evidence="2">
    <location>
        <begin position="770"/>
        <end position="884"/>
    </location>
</feature>
<feature type="domain" description="Reverse transcriptase zinc-binding" evidence="3">
    <location>
        <begin position="596"/>
        <end position="658"/>
    </location>
</feature>
<dbReference type="Pfam" id="PF13966">
    <property type="entry name" value="zf-RVT"/>
    <property type="match status" value="1"/>
</dbReference>
<name>A0ABD0VJW1_DENTH</name>
<dbReference type="Pfam" id="PF03372">
    <property type="entry name" value="Exo_endo_phos"/>
    <property type="match status" value="1"/>
</dbReference>
<dbReference type="Pfam" id="PF13456">
    <property type="entry name" value="RVT_3"/>
    <property type="match status" value="1"/>
</dbReference>
<evidence type="ECO:0000259" key="1">
    <source>
        <dbReference type="Pfam" id="PF03372"/>
    </source>
</evidence>
<dbReference type="Gene3D" id="3.60.10.10">
    <property type="entry name" value="Endonuclease/exonuclease/phosphatase"/>
    <property type="match status" value="1"/>
</dbReference>
<dbReference type="InterPro" id="IPR026960">
    <property type="entry name" value="RVT-Znf"/>
</dbReference>
<gene>
    <name evidence="4" type="ORF">M5K25_006853</name>
</gene>
<reference evidence="4 5" key="1">
    <citation type="journal article" date="2024" name="Plant Biotechnol. J.">
        <title>Dendrobium thyrsiflorum genome and its molecular insights into genes involved in important horticultural traits.</title>
        <authorList>
            <person name="Chen B."/>
            <person name="Wang J.Y."/>
            <person name="Zheng P.J."/>
            <person name="Li K.L."/>
            <person name="Liang Y.M."/>
            <person name="Chen X.F."/>
            <person name="Zhang C."/>
            <person name="Zhao X."/>
            <person name="He X."/>
            <person name="Zhang G.Q."/>
            <person name="Liu Z.J."/>
            <person name="Xu Q."/>
        </authorList>
    </citation>
    <scope>NUCLEOTIDE SEQUENCE [LARGE SCALE GENOMIC DNA]</scope>
    <source>
        <strain evidence="4">GZMU011</strain>
    </source>
</reference>
<dbReference type="InterPro" id="IPR036691">
    <property type="entry name" value="Endo/exonu/phosph_ase_sf"/>
</dbReference>
<protein>
    <submittedName>
        <fullName evidence="4">Uncharacterized protein</fullName>
    </submittedName>
</protein>
<comment type="caution">
    <text evidence="4">The sequence shown here is derived from an EMBL/GenBank/DDBJ whole genome shotgun (WGS) entry which is preliminary data.</text>
</comment>
<evidence type="ECO:0000313" key="4">
    <source>
        <dbReference type="EMBL" id="KAL0922828.1"/>
    </source>
</evidence>
<keyword evidence="5" id="KW-1185">Reference proteome</keyword>
<dbReference type="InterPro" id="IPR002156">
    <property type="entry name" value="RNaseH_domain"/>
</dbReference>
<dbReference type="AlphaFoldDB" id="A0ABD0VJW1"/>
<dbReference type="Proteomes" id="UP001552299">
    <property type="component" value="Unassembled WGS sequence"/>
</dbReference>
<feature type="domain" description="Endonuclease/exonuclease/phosphatase" evidence="1">
    <location>
        <begin position="6"/>
        <end position="222"/>
    </location>
</feature>
<dbReference type="InterPro" id="IPR044730">
    <property type="entry name" value="RNase_H-like_dom_plant"/>
</dbReference>
<organism evidence="4 5">
    <name type="scientific">Dendrobium thyrsiflorum</name>
    <name type="common">Pinecone-like raceme dendrobium</name>
    <name type="synonym">Orchid</name>
    <dbReference type="NCBI Taxonomy" id="117978"/>
    <lineage>
        <taxon>Eukaryota</taxon>
        <taxon>Viridiplantae</taxon>
        <taxon>Streptophyta</taxon>
        <taxon>Embryophyta</taxon>
        <taxon>Tracheophyta</taxon>
        <taxon>Spermatophyta</taxon>
        <taxon>Magnoliopsida</taxon>
        <taxon>Liliopsida</taxon>
        <taxon>Asparagales</taxon>
        <taxon>Orchidaceae</taxon>
        <taxon>Epidendroideae</taxon>
        <taxon>Malaxideae</taxon>
        <taxon>Dendrobiinae</taxon>
        <taxon>Dendrobium</taxon>
    </lineage>
</organism>
<sequence>MSSLAFWNCRGANKREASLYLKEVVKDWDVFFGGIVETKMSSITRADFDNFMGVGWEFYLQPSNGASGGILVFWKSDVSSFSIIYSSVQCVIGKLEALGWCLLFMVVRTFVRRELWEKLELHSTSNLPSITGGDFNCILSRAEKKGGKKFSFSTGPQEMKNFMINNDFHDVKFFGPTFTWCNNKKGSVRILERLDRCLLNSKALEVIHQASVRHLAMVASDHCPIVLNNFSKNSIPTKLLRFEDVWLSYSAAQRVVANSWNKIAYGNAMEVLNKKFYRALRALHFWTLKKVKEIIANFCNWTGQQVNLLKSSIIFGKSVEGKWKRQISTFMGLKEVKELHYLGVKFALRRLNVADFSNIVEKVALRLGVWVLVKAVILSIPVFYSAHSLIPISILKIVDKLCRDFLWNKKDGIRGLHFVSWQHLCKSEEMGGQGIHSALSSIGPMRAKFAWNFHICPNLILHRSLYAKYGRNLLNAGYRRSCSSTWKILMSGASALRPIVRWRIANGKFINILNDIWILDRCLSKWPTFIAVLDEDNWNEEDLLKFFGKLLVEVIMQIEIYRDYVEDKLELCNSFTGNKISKLVRLAEEKDVEGRLDWNWIRKLELSPRVACFWWRLLKEALPTTDFLMRRRLLAFNCCPRGCVVVEDWDHITTSCAKLMQTIIRLKRWGLILPMYSSFMDCYPQLKTISKVNPFIAKLYCSVVFYSWKSRNIVVHEGHELSVDFIVSAIVSRASIQSKFNPLSGHWGAFQHELSLSFWHPPPPDWVKVNVDATILCSNEAGVGGVFRDHKDRFLSAFGFNCLHWDSGFLELFAFRSLRRAKGLIIEGDNANVIKYLQESFFKVVNHGDKDVLEDFSFLLGFDSFIFNHVNRGCNKLADCCANIALKGEFDWEDLGSNKVPPSFFYLLKEDCDRCSITE</sequence>
<accession>A0ABD0VJW1</accession>
<evidence type="ECO:0000259" key="2">
    <source>
        <dbReference type="Pfam" id="PF13456"/>
    </source>
</evidence>
<evidence type="ECO:0000313" key="5">
    <source>
        <dbReference type="Proteomes" id="UP001552299"/>
    </source>
</evidence>
<dbReference type="PANTHER" id="PTHR33116:SF78">
    <property type="entry name" value="OS12G0587133 PROTEIN"/>
    <property type="match status" value="1"/>
</dbReference>
<dbReference type="EMBL" id="JANQDX010000006">
    <property type="protein sequence ID" value="KAL0922828.1"/>
    <property type="molecule type" value="Genomic_DNA"/>
</dbReference>
<dbReference type="CDD" id="cd06222">
    <property type="entry name" value="RNase_H_like"/>
    <property type="match status" value="1"/>
</dbReference>
<proteinExistence type="predicted"/>
<dbReference type="InterPro" id="IPR005135">
    <property type="entry name" value="Endo/exonuclease/phosphatase"/>
</dbReference>
<dbReference type="PANTHER" id="PTHR33116">
    <property type="entry name" value="REVERSE TRANSCRIPTASE ZINC-BINDING DOMAIN-CONTAINING PROTEIN-RELATED-RELATED"/>
    <property type="match status" value="1"/>
</dbReference>
<dbReference type="SUPFAM" id="SSF56219">
    <property type="entry name" value="DNase I-like"/>
    <property type="match status" value="1"/>
</dbReference>